<dbReference type="GO" id="GO:0006355">
    <property type="term" value="P:regulation of DNA-templated transcription"/>
    <property type="evidence" value="ECO:0007669"/>
    <property type="project" value="InterPro"/>
</dbReference>
<evidence type="ECO:0000313" key="3">
    <source>
        <dbReference type="EMBL" id="AWN46194.1"/>
    </source>
</evidence>
<dbReference type="Gene3D" id="1.10.10.1550">
    <property type="entry name" value="ROS/MUCR transcriptional regulator protein"/>
    <property type="match status" value="1"/>
</dbReference>
<dbReference type="Pfam" id="PF05443">
    <property type="entry name" value="ROS_MUCR"/>
    <property type="match status" value="1"/>
</dbReference>
<accession>A0A2U8WIY7</accession>
<dbReference type="InterPro" id="IPR041920">
    <property type="entry name" value="ROS/MUCR_sf"/>
</dbReference>
<comment type="similarity">
    <text evidence="1">Belongs to the ros/MucR family.</text>
</comment>
<dbReference type="AlphaFoldDB" id="A0A2U8WIY7"/>
<dbReference type="EMBL" id="CP029553">
    <property type="protein sequence ID" value="AWN46194.1"/>
    <property type="molecule type" value="Genomic_DNA"/>
</dbReference>
<dbReference type="Proteomes" id="UP000245444">
    <property type="component" value="Chromosome"/>
</dbReference>
<reference evidence="3 4" key="1">
    <citation type="submission" date="2018-05" db="EMBL/GenBank/DDBJ databases">
        <title>Complete Genome Sequence of Methylobacterium sp. 17Sr1-28.</title>
        <authorList>
            <person name="Srinivasan S."/>
        </authorList>
    </citation>
    <scope>NUCLEOTIDE SEQUENCE [LARGE SCALE GENOMIC DNA]</scope>
    <source>
        <strain evidence="3 4">17Sr1-28</strain>
    </source>
</reference>
<dbReference type="KEGG" id="mtea:DK419_07590"/>
<feature type="region of interest" description="Disordered" evidence="2">
    <location>
        <begin position="196"/>
        <end position="224"/>
    </location>
</feature>
<name>A0A2U8WIY7_9HYPH</name>
<evidence type="ECO:0000256" key="1">
    <source>
        <dbReference type="ARBA" id="ARBA00007031"/>
    </source>
</evidence>
<organism evidence="3 4">
    <name type="scientific">Methylobacterium terrae</name>
    <dbReference type="NCBI Taxonomy" id="2202827"/>
    <lineage>
        <taxon>Bacteria</taxon>
        <taxon>Pseudomonadati</taxon>
        <taxon>Pseudomonadota</taxon>
        <taxon>Alphaproteobacteria</taxon>
        <taxon>Hyphomicrobiales</taxon>
        <taxon>Methylobacteriaceae</taxon>
        <taxon>Methylobacterium</taxon>
    </lineage>
</organism>
<protein>
    <submittedName>
        <fullName evidence="3">MucR family transcriptional regulator</fullName>
    </submittedName>
</protein>
<dbReference type="GO" id="GO:0008270">
    <property type="term" value="F:zinc ion binding"/>
    <property type="evidence" value="ECO:0007669"/>
    <property type="project" value="InterPro"/>
</dbReference>
<sequence length="224" mass="23769">MKPLRDGKLARLSKASVGNSGVTPRRWVETAARCPISGSCPSNGCVKLGRISVSQEDLVQEVDFVALAADVVSAYVANNSVPAADLAGLIGTVHSAFVSLGQPAAKEAEKPVPLMPIKKTVTPDYLISLEDGRQYKSLKRHLSTRGLTPEEYRRKWGLPHDYPMVAANYAAQRSELAKSIGLGRGRNVAAAAKRAASDAVVKAPVAESKPAETKAAKRGRSRGV</sequence>
<dbReference type="InterPro" id="IPR008807">
    <property type="entry name" value="ROS_MUCR"/>
</dbReference>
<keyword evidence="4" id="KW-1185">Reference proteome</keyword>
<dbReference type="OrthoDB" id="7991729at2"/>
<gene>
    <name evidence="3" type="ORF">DK419_07590</name>
</gene>
<evidence type="ECO:0000313" key="4">
    <source>
        <dbReference type="Proteomes" id="UP000245444"/>
    </source>
</evidence>
<evidence type="ECO:0000256" key="2">
    <source>
        <dbReference type="SAM" id="MobiDB-lite"/>
    </source>
</evidence>
<proteinExistence type="inferred from homology"/>
<dbReference type="GO" id="GO:0003677">
    <property type="term" value="F:DNA binding"/>
    <property type="evidence" value="ECO:0007669"/>
    <property type="project" value="InterPro"/>
</dbReference>